<evidence type="ECO:0008006" key="3">
    <source>
        <dbReference type="Google" id="ProtNLM"/>
    </source>
</evidence>
<organism evidence="1 2">
    <name type="scientific">[Clostridium] aminophilum</name>
    <dbReference type="NCBI Taxonomy" id="1526"/>
    <lineage>
        <taxon>Bacteria</taxon>
        <taxon>Bacillati</taxon>
        <taxon>Bacillota</taxon>
        <taxon>Clostridia</taxon>
        <taxon>Lachnospirales</taxon>
        <taxon>Lachnospiraceae</taxon>
    </lineage>
</organism>
<dbReference type="SUPFAM" id="SSF81301">
    <property type="entry name" value="Nucleotidyltransferase"/>
    <property type="match status" value="1"/>
</dbReference>
<gene>
    <name evidence="1" type="ORF">SAMN04487771_102718</name>
</gene>
<dbReference type="AlphaFoldDB" id="A0A1I0FPQ5"/>
<proteinExistence type="predicted"/>
<evidence type="ECO:0000313" key="2">
    <source>
        <dbReference type="Proteomes" id="UP000199820"/>
    </source>
</evidence>
<dbReference type="OrthoDB" id="1550485at2"/>
<reference evidence="1 2" key="1">
    <citation type="submission" date="2016-10" db="EMBL/GenBank/DDBJ databases">
        <authorList>
            <person name="de Groot N.N."/>
        </authorList>
    </citation>
    <scope>NUCLEOTIDE SEQUENCE [LARGE SCALE GENOMIC DNA]</scope>
    <source>
        <strain evidence="1 2">KH1P1</strain>
    </source>
</reference>
<dbReference type="Gene3D" id="3.30.460.10">
    <property type="entry name" value="Beta Polymerase, domain 2"/>
    <property type="match status" value="1"/>
</dbReference>
<keyword evidence="2" id="KW-1185">Reference proteome</keyword>
<dbReference type="EMBL" id="FOIL01000027">
    <property type="protein sequence ID" value="SET60129.1"/>
    <property type="molecule type" value="Genomic_DNA"/>
</dbReference>
<dbReference type="Proteomes" id="UP000199820">
    <property type="component" value="Unassembled WGS sequence"/>
</dbReference>
<dbReference type="RefSeq" id="WP_074649702.1">
    <property type="nucleotide sequence ID" value="NZ_FOIL01000027.1"/>
</dbReference>
<accession>A0A1I0FPQ5</accession>
<dbReference type="InterPro" id="IPR043519">
    <property type="entry name" value="NT_sf"/>
</dbReference>
<name>A0A1I0FPQ5_9FIRM</name>
<evidence type="ECO:0000313" key="1">
    <source>
        <dbReference type="EMBL" id="SET60129.1"/>
    </source>
</evidence>
<sequence length="254" mass="29151">MTPNQYINSIVQKHRLPDSLDEYTSLNVVAPLKRIISSWAGTCLCEVKLSGSRAKGTAIDLSTDLDLFISLSSTTNNSLREIYESLYSRIQDEGIEARKQNVSIGIDYLGKKVDLVPAKRQGQYGNDHSLYKRKEDTWTKTNIDTHISQVRQSGRLTEIIALKVWRENHSVDFPSIYLETFVIDSLRGRSLNSPADNFIYLLKDIRDNIQYRRVIDPANSNNVLSDELTLMEKRKLQSMADSSISEQYWRDIVW</sequence>
<protein>
    <recommendedName>
        <fullName evidence="3">Nucleotidyltransferase domain-containing protein</fullName>
    </recommendedName>
</protein>